<gene>
    <name evidence="8" type="ORF">V5O48_016556</name>
</gene>
<evidence type="ECO:0000256" key="2">
    <source>
        <dbReference type="ARBA" id="ARBA00022692"/>
    </source>
</evidence>
<evidence type="ECO:0000259" key="7">
    <source>
        <dbReference type="Pfam" id="PF00892"/>
    </source>
</evidence>
<keyword evidence="2 6" id="KW-0812">Transmembrane</keyword>
<sequence>MSTNGYAYTSLSTNDSHEPAPITPSRLRTLTHTIYTPIKQFFRTNYGLLLVIASQGCLAMVNVAVKKLNSIDPPVPILELILIRMVSPSKSLLLSIQTLFTSWLTGHHLALQHRPHVRLVLTFCLCPSSLLDYISGTTTTSNTPLSVQKAYAYFFSLEVLAGIFGVYSALQWISLSDATVLTFLAPLTTAMAGSIFLKEKFVKSQAIAGVLSLLGVILIARPVALFGHIPETVDEVVGIELDEPVPPLKLEGADTPDRRLLAVGMIITRTAFIFPTKPLWGLLLLEIGVLGFTAQVLLTMGLQHEQAGRATMAIYTQLTKEKMPEEEEGQKELNLQGVVVALERLDRVDEAVGLEEGLLGVGGGVDEGLEKEGKRE</sequence>
<feature type="domain" description="EamA" evidence="7">
    <location>
        <begin position="140"/>
        <end position="220"/>
    </location>
</feature>
<comment type="subcellular location">
    <subcellularLocation>
        <location evidence="1">Membrane</location>
        <topology evidence="1">Multi-pass membrane protein</topology>
    </subcellularLocation>
</comment>
<feature type="compositionally biased region" description="Polar residues" evidence="5">
    <location>
        <begin position="1"/>
        <end position="14"/>
    </location>
</feature>
<dbReference type="EMBL" id="JBAHYK010002248">
    <property type="protein sequence ID" value="KAL0565467.1"/>
    <property type="molecule type" value="Genomic_DNA"/>
</dbReference>
<feature type="transmembrane region" description="Helical" evidence="6">
    <location>
        <begin position="151"/>
        <end position="173"/>
    </location>
</feature>
<dbReference type="SUPFAM" id="SSF103481">
    <property type="entry name" value="Multidrug resistance efflux transporter EmrE"/>
    <property type="match status" value="1"/>
</dbReference>
<evidence type="ECO:0000256" key="6">
    <source>
        <dbReference type="SAM" id="Phobius"/>
    </source>
</evidence>
<comment type="caution">
    <text evidence="8">The sequence shown here is derived from an EMBL/GenBank/DDBJ whole genome shotgun (WGS) entry which is preliminary data.</text>
</comment>
<reference evidence="8 9" key="1">
    <citation type="submission" date="2024-02" db="EMBL/GenBank/DDBJ databases">
        <title>A draft genome for the cacao thread blight pathogen Marasmius crinis-equi.</title>
        <authorList>
            <person name="Cohen S.P."/>
            <person name="Baruah I.K."/>
            <person name="Amoako-Attah I."/>
            <person name="Bukari Y."/>
            <person name="Meinhardt L.W."/>
            <person name="Bailey B.A."/>
        </authorList>
    </citation>
    <scope>NUCLEOTIDE SEQUENCE [LARGE SCALE GENOMIC DNA]</scope>
    <source>
        <strain evidence="8 9">GH-76</strain>
    </source>
</reference>
<dbReference type="PANTHER" id="PTHR22911">
    <property type="entry name" value="ACYL-MALONYL CONDENSING ENZYME-RELATED"/>
    <property type="match status" value="1"/>
</dbReference>
<dbReference type="Proteomes" id="UP001465976">
    <property type="component" value="Unassembled WGS sequence"/>
</dbReference>
<evidence type="ECO:0000256" key="1">
    <source>
        <dbReference type="ARBA" id="ARBA00004141"/>
    </source>
</evidence>
<feature type="transmembrane region" description="Helical" evidence="6">
    <location>
        <begin position="279"/>
        <end position="302"/>
    </location>
</feature>
<dbReference type="PANTHER" id="PTHR22911:SF6">
    <property type="entry name" value="SOLUTE CARRIER FAMILY 35 MEMBER G1"/>
    <property type="match status" value="1"/>
</dbReference>
<organism evidence="8 9">
    <name type="scientific">Marasmius crinis-equi</name>
    <dbReference type="NCBI Taxonomy" id="585013"/>
    <lineage>
        <taxon>Eukaryota</taxon>
        <taxon>Fungi</taxon>
        <taxon>Dikarya</taxon>
        <taxon>Basidiomycota</taxon>
        <taxon>Agaricomycotina</taxon>
        <taxon>Agaricomycetes</taxon>
        <taxon>Agaricomycetidae</taxon>
        <taxon>Agaricales</taxon>
        <taxon>Marasmiineae</taxon>
        <taxon>Marasmiaceae</taxon>
        <taxon>Marasmius</taxon>
    </lineage>
</organism>
<keyword evidence="9" id="KW-1185">Reference proteome</keyword>
<feature type="transmembrane region" description="Helical" evidence="6">
    <location>
        <begin position="209"/>
        <end position="229"/>
    </location>
</feature>
<keyword evidence="3 6" id="KW-1133">Transmembrane helix</keyword>
<dbReference type="Pfam" id="PF00892">
    <property type="entry name" value="EamA"/>
    <property type="match status" value="1"/>
</dbReference>
<feature type="transmembrane region" description="Helical" evidence="6">
    <location>
        <begin position="179"/>
        <end position="197"/>
    </location>
</feature>
<feature type="non-terminal residue" evidence="8">
    <location>
        <position position="376"/>
    </location>
</feature>
<proteinExistence type="predicted"/>
<keyword evidence="4 6" id="KW-0472">Membrane</keyword>
<evidence type="ECO:0000256" key="5">
    <source>
        <dbReference type="SAM" id="MobiDB-lite"/>
    </source>
</evidence>
<feature type="region of interest" description="Disordered" evidence="5">
    <location>
        <begin position="1"/>
        <end position="22"/>
    </location>
</feature>
<evidence type="ECO:0000256" key="4">
    <source>
        <dbReference type="ARBA" id="ARBA00023136"/>
    </source>
</evidence>
<protein>
    <recommendedName>
        <fullName evidence="7">EamA domain-containing protein</fullName>
    </recommendedName>
</protein>
<dbReference type="InterPro" id="IPR037185">
    <property type="entry name" value="EmrE-like"/>
</dbReference>
<evidence type="ECO:0000256" key="3">
    <source>
        <dbReference type="ARBA" id="ARBA00022989"/>
    </source>
</evidence>
<evidence type="ECO:0000313" key="9">
    <source>
        <dbReference type="Proteomes" id="UP001465976"/>
    </source>
</evidence>
<dbReference type="InterPro" id="IPR000620">
    <property type="entry name" value="EamA_dom"/>
</dbReference>
<evidence type="ECO:0000313" key="8">
    <source>
        <dbReference type="EMBL" id="KAL0565467.1"/>
    </source>
</evidence>
<accession>A0ABR3ERI8</accession>
<name>A0ABR3ERI8_9AGAR</name>